<evidence type="ECO:0000313" key="3">
    <source>
        <dbReference type="Proteomes" id="UP000092498"/>
    </source>
</evidence>
<dbReference type="OrthoDB" id="7189520at2"/>
<evidence type="ECO:0000256" key="1">
    <source>
        <dbReference type="SAM" id="SignalP"/>
    </source>
</evidence>
<dbReference type="KEGG" id="cbot:ATE48_04955"/>
<evidence type="ECO:0008006" key="4">
    <source>
        <dbReference type="Google" id="ProtNLM"/>
    </source>
</evidence>
<keyword evidence="1" id="KW-0732">Signal</keyword>
<dbReference type="Proteomes" id="UP000092498">
    <property type="component" value="Chromosome"/>
</dbReference>
<evidence type="ECO:0000313" key="2">
    <source>
        <dbReference type="EMBL" id="ANP45305.1"/>
    </source>
</evidence>
<feature type="chain" id="PRO_5008518712" description="DUF4189 domain-containing protein" evidence="1">
    <location>
        <begin position="24"/>
        <end position="112"/>
    </location>
</feature>
<name>A0A1B1AFI9_9PROT</name>
<protein>
    <recommendedName>
        <fullName evidence="4">DUF4189 domain-containing protein</fullName>
    </recommendedName>
</protein>
<reference evidence="2 3" key="1">
    <citation type="submission" date="2015-11" db="EMBL/GenBank/DDBJ databases">
        <title>Whole-Genome Sequence of Candidatus Oderbacter manganicum from the National Park Lower Oder Valley, Germany.</title>
        <authorList>
            <person name="Braun B."/>
            <person name="Liere K."/>
            <person name="Szewzyk U."/>
        </authorList>
    </citation>
    <scope>NUCLEOTIDE SEQUENCE [LARGE SCALE GENOMIC DNA]</scope>
    <source>
        <strain evidence="2 3">OTSz_A_272</strain>
    </source>
</reference>
<dbReference type="EMBL" id="CP013244">
    <property type="protein sequence ID" value="ANP45305.1"/>
    <property type="molecule type" value="Genomic_DNA"/>
</dbReference>
<organism evidence="2 3">
    <name type="scientific">Candidatus Viadribacter manganicus</name>
    <dbReference type="NCBI Taxonomy" id="1759059"/>
    <lineage>
        <taxon>Bacteria</taxon>
        <taxon>Pseudomonadati</taxon>
        <taxon>Pseudomonadota</taxon>
        <taxon>Alphaproteobacteria</taxon>
        <taxon>Hyphomonadales</taxon>
        <taxon>Hyphomonadaceae</taxon>
        <taxon>Candidatus Viadribacter</taxon>
    </lineage>
</organism>
<feature type="signal peptide" evidence="1">
    <location>
        <begin position="1"/>
        <end position="23"/>
    </location>
</feature>
<gene>
    <name evidence="2" type="ORF">ATE48_04955</name>
</gene>
<sequence>MSAIRSIIAAAVISAAFAAPAFAREVYTIRLAAPVAQQTRIIALNTIWDCEGDTCLARADHGANVRSCRQFVRQADGLRIASYGTASQQLNADEIARCNGETYQASNGQAGQ</sequence>
<dbReference type="InterPro" id="IPR058067">
    <property type="entry name" value="CC_3452-like"/>
</dbReference>
<keyword evidence="3" id="KW-1185">Reference proteome</keyword>
<dbReference type="Pfam" id="PF26624">
    <property type="entry name" value="DUF8200"/>
    <property type="match status" value="1"/>
</dbReference>
<dbReference type="RefSeq" id="WP_066768392.1">
    <property type="nucleotide sequence ID" value="NZ_CP013244.1"/>
</dbReference>
<dbReference type="NCBIfam" id="NF047636">
    <property type="entry name" value="CC_3452_fam"/>
    <property type="match status" value="1"/>
</dbReference>
<dbReference type="InterPro" id="IPR058513">
    <property type="entry name" value="DUF8200"/>
</dbReference>
<accession>A0A1B1AFI9</accession>
<dbReference type="AlphaFoldDB" id="A0A1B1AFI9"/>
<proteinExistence type="predicted"/>
<dbReference type="InParanoid" id="A0A1B1AFI9"/>